<evidence type="ECO:0000259" key="2">
    <source>
        <dbReference type="Pfam" id="PF13919"/>
    </source>
</evidence>
<gene>
    <name evidence="3" type="ORF">D9756_010528</name>
</gene>
<evidence type="ECO:0000256" key="1">
    <source>
        <dbReference type="SAM" id="MobiDB-lite"/>
    </source>
</evidence>
<evidence type="ECO:0000313" key="3">
    <source>
        <dbReference type="EMBL" id="KAF5348247.1"/>
    </source>
</evidence>
<organism evidence="3 4">
    <name type="scientific">Leucocoprinus leucothites</name>
    <dbReference type="NCBI Taxonomy" id="201217"/>
    <lineage>
        <taxon>Eukaryota</taxon>
        <taxon>Fungi</taxon>
        <taxon>Dikarya</taxon>
        <taxon>Basidiomycota</taxon>
        <taxon>Agaricomycotina</taxon>
        <taxon>Agaricomycetes</taxon>
        <taxon>Agaricomycetidae</taxon>
        <taxon>Agaricales</taxon>
        <taxon>Agaricineae</taxon>
        <taxon>Agaricaceae</taxon>
        <taxon>Leucocoprinus</taxon>
    </lineage>
</organism>
<dbReference type="Pfam" id="PF13919">
    <property type="entry name" value="ASXH"/>
    <property type="match status" value="1"/>
</dbReference>
<comment type="caution">
    <text evidence="3">The sequence shown here is derived from an EMBL/GenBank/DDBJ whole genome shotgun (WGS) entry which is preliminary data.</text>
</comment>
<dbReference type="InterPro" id="IPR028020">
    <property type="entry name" value="ASX_DEUBAD_dom"/>
</dbReference>
<feature type="region of interest" description="Disordered" evidence="1">
    <location>
        <begin position="1"/>
        <end position="49"/>
    </location>
</feature>
<reference evidence="3 4" key="1">
    <citation type="journal article" date="2020" name="ISME J.">
        <title>Uncovering the hidden diversity of litter-decomposition mechanisms in mushroom-forming fungi.</title>
        <authorList>
            <person name="Floudas D."/>
            <person name="Bentzer J."/>
            <person name="Ahren D."/>
            <person name="Johansson T."/>
            <person name="Persson P."/>
            <person name="Tunlid A."/>
        </authorList>
    </citation>
    <scope>NUCLEOTIDE SEQUENCE [LARGE SCALE GENOMIC DNA]</scope>
    <source>
        <strain evidence="3 4">CBS 146.42</strain>
    </source>
</reference>
<dbReference type="AlphaFoldDB" id="A0A8H5CX55"/>
<sequence length="362" mass="40123">MTDRPRRSTRQPIKLPATQAEKSGTSKDSTAEPSRSAKRKASEPIDPQTQLRNILENPQSVLTTTDISELINGKNWNLLPERAQQALMALLPSTAFSEDPNHTQDSGHVSVPFQAKRELDLNVFHDTHFLDAAHTFQDHLFSGWFTTSHHAKLVAYLDGIKNGTLAAPWKDEVWERENPRPTTTLVPANAVGSHSSGAATNFGTNTNAGASAELKLSDLVKDGVLRVDDIIAYKRNFSGLGLTVRKDAIIQSTDPLKYTLTVLMPEKATNELPSSLTYHNPGSPGSEIVSVTISTPQMLETHILDTDGRVKKDQRPNGNAWKNFTVYRWREGSNVDGTTDQRGGRDVHGTLFYLRGNHYYDR</sequence>
<accession>A0A8H5CX55</accession>
<protein>
    <recommendedName>
        <fullName evidence="2">ASX DEUBAD domain-containing protein</fullName>
    </recommendedName>
</protein>
<dbReference type="EMBL" id="JAACJO010000020">
    <property type="protein sequence ID" value="KAF5348247.1"/>
    <property type="molecule type" value="Genomic_DNA"/>
</dbReference>
<dbReference type="OrthoDB" id="2289918at2759"/>
<proteinExistence type="predicted"/>
<name>A0A8H5CX55_9AGAR</name>
<dbReference type="Proteomes" id="UP000559027">
    <property type="component" value="Unassembled WGS sequence"/>
</dbReference>
<feature type="domain" description="ASX DEUBAD" evidence="2">
    <location>
        <begin position="41"/>
        <end position="178"/>
    </location>
</feature>
<feature type="compositionally biased region" description="Polar residues" evidence="1">
    <location>
        <begin position="20"/>
        <end position="33"/>
    </location>
</feature>
<keyword evidence="4" id="KW-1185">Reference proteome</keyword>
<evidence type="ECO:0000313" key="4">
    <source>
        <dbReference type="Proteomes" id="UP000559027"/>
    </source>
</evidence>